<reference evidence="1" key="1">
    <citation type="submission" date="2014-09" db="EMBL/GenBank/DDBJ databases">
        <authorList>
            <person name="Magalhaes I.L.F."/>
            <person name="Oliveira U."/>
            <person name="Santos F.R."/>
            <person name="Vidigal T.H.D.A."/>
            <person name="Brescovit A.D."/>
            <person name="Santos A.J."/>
        </authorList>
    </citation>
    <scope>NUCLEOTIDE SEQUENCE</scope>
    <source>
        <tissue evidence="1">Shoot tissue taken approximately 20 cm above the soil surface</tissue>
    </source>
</reference>
<evidence type="ECO:0000313" key="1">
    <source>
        <dbReference type="EMBL" id="JAD83253.1"/>
    </source>
</evidence>
<name>A0A0A9D990_ARUDO</name>
<dbReference type="AlphaFoldDB" id="A0A0A9D990"/>
<protein>
    <submittedName>
        <fullName evidence="1">Uncharacterized protein</fullName>
    </submittedName>
</protein>
<dbReference type="EMBL" id="GBRH01214642">
    <property type="protein sequence ID" value="JAD83253.1"/>
    <property type="molecule type" value="Transcribed_RNA"/>
</dbReference>
<proteinExistence type="predicted"/>
<organism evidence="1">
    <name type="scientific">Arundo donax</name>
    <name type="common">Giant reed</name>
    <name type="synonym">Donax arundinaceus</name>
    <dbReference type="NCBI Taxonomy" id="35708"/>
    <lineage>
        <taxon>Eukaryota</taxon>
        <taxon>Viridiplantae</taxon>
        <taxon>Streptophyta</taxon>
        <taxon>Embryophyta</taxon>
        <taxon>Tracheophyta</taxon>
        <taxon>Spermatophyta</taxon>
        <taxon>Magnoliopsida</taxon>
        <taxon>Liliopsida</taxon>
        <taxon>Poales</taxon>
        <taxon>Poaceae</taxon>
        <taxon>PACMAD clade</taxon>
        <taxon>Arundinoideae</taxon>
        <taxon>Arundineae</taxon>
        <taxon>Arundo</taxon>
    </lineage>
</organism>
<sequence length="62" mass="7462">MNLIISSFIPGNSIKFSWSFEILEIHILRIPFLFHSNIQNRNLKSRKDFQDYIFYLALGMWP</sequence>
<reference evidence="1" key="2">
    <citation type="journal article" date="2015" name="Data Brief">
        <title>Shoot transcriptome of the giant reed, Arundo donax.</title>
        <authorList>
            <person name="Barrero R.A."/>
            <person name="Guerrero F.D."/>
            <person name="Moolhuijzen P."/>
            <person name="Goolsby J.A."/>
            <person name="Tidwell J."/>
            <person name="Bellgard S.E."/>
            <person name="Bellgard M.I."/>
        </authorList>
    </citation>
    <scope>NUCLEOTIDE SEQUENCE</scope>
    <source>
        <tissue evidence="1">Shoot tissue taken approximately 20 cm above the soil surface</tissue>
    </source>
</reference>
<accession>A0A0A9D990</accession>